<comment type="catalytic activity">
    <reaction evidence="8">
        <text>D-arabinose 5-phosphate + phosphoenolpyruvate + H2O = 3-deoxy-alpha-D-manno-2-octulosonate-8-phosphate + phosphate</text>
        <dbReference type="Rhea" id="RHEA:14053"/>
        <dbReference type="ChEBI" id="CHEBI:15377"/>
        <dbReference type="ChEBI" id="CHEBI:43474"/>
        <dbReference type="ChEBI" id="CHEBI:57693"/>
        <dbReference type="ChEBI" id="CHEBI:58702"/>
        <dbReference type="ChEBI" id="CHEBI:85985"/>
        <dbReference type="EC" id="2.5.1.55"/>
    </reaction>
</comment>
<gene>
    <name evidence="10" type="primary">kdsA</name>
    <name evidence="10" type="ORF">JM658_14060</name>
</gene>
<evidence type="ECO:0000256" key="7">
    <source>
        <dbReference type="ARBA" id="ARBA00022679"/>
    </source>
</evidence>
<evidence type="ECO:0000256" key="4">
    <source>
        <dbReference type="ARBA" id="ARBA00010499"/>
    </source>
</evidence>
<dbReference type="Pfam" id="PF00793">
    <property type="entry name" value="DAHP_synth_1"/>
    <property type="match status" value="1"/>
</dbReference>
<dbReference type="NCBIfam" id="TIGR01362">
    <property type="entry name" value="KDO8P_synth"/>
    <property type="match status" value="1"/>
</dbReference>
<dbReference type="Gene3D" id="3.20.20.70">
    <property type="entry name" value="Aldolase class I"/>
    <property type="match status" value="1"/>
</dbReference>
<evidence type="ECO:0000256" key="6">
    <source>
        <dbReference type="ARBA" id="ARBA00022490"/>
    </source>
</evidence>
<reference evidence="10 11" key="1">
    <citation type="submission" date="2021-01" db="EMBL/GenBank/DDBJ databases">
        <title>Genome sequencing of Joostella atrarenae M1-2 (= KCTC 23194).</title>
        <authorList>
            <person name="Zakaria M.R."/>
            <person name="Lam M.Q."/>
            <person name="Chong C.S."/>
        </authorList>
    </citation>
    <scope>NUCLEOTIDE SEQUENCE [LARGE SCALE GENOMIC DNA]</scope>
    <source>
        <strain evidence="10 11">M1-2</strain>
    </source>
</reference>
<comment type="caution">
    <text evidence="10">The sequence shown here is derived from an EMBL/GenBank/DDBJ whole genome shotgun (WGS) entry which is preliminary data.</text>
</comment>
<dbReference type="RefSeq" id="WP_236959922.1">
    <property type="nucleotide sequence ID" value="NZ_JAETXX010000011.1"/>
</dbReference>
<organism evidence="10 11">
    <name type="scientific">Joostella atrarenae</name>
    <dbReference type="NCBI Taxonomy" id="679257"/>
    <lineage>
        <taxon>Bacteria</taxon>
        <taxon>Pseudomonadati</taxon>
        <taxon>Bacteroidota</taxon>
        <taxon>Flavobacteriia</taxon>
        <taxon>Flavobacteriales</taxon>
        <taxon>Flavobacteriaceae</taxon>
        <taxon>Joostella</taxon>
    </lineage>
</organism>
<comment type="similarity">
    <text evidence="4">Belongs to the KdsA family.</text>
</comment>
<dbReference type="InterPro" id="IPR013785">
    <property type="entry name" value="Aldolase_TIM"/>
</dbReference>
<protein>
    <recommendedName>
        <fullName evidence="5">3-deoxy-8-phosphooctulonate synthase</fullName>
        <ecNumber evidence="5">2.5.1.55</ecNumber>
    </recommendedName>
</protein>
<dbReference type="EMBL" id="JAETXX010000011">
    <property type="protein sequence ID" value="MCF8715957.1"/>
    <property type="molecule type" value="Genomic_DNA"/>
</dbReference>
<comment type="pathway">
    <text evidence="2">Bacterial outer membrane biogenesis; lipopolysaccharide biosynthesis.</text>
</comment>
<dbReference type="NCBIfam" id="NF003543">
    <property type="entry name" value="PRK05198.1"/>
    <property type="match status" value="1"/>
</dbReference>
<evidence type="ECO:0000256" key="2">
    <source>
        <dbReference type="ARBA" id="ARBA00004756"/>
    </source>
</evidence>
<evidence type="ECO:0000256" key="1">
    <source>
        <dbReference type="ARBA" id="ARBA00004496"/>
    </source>
</evidence>
<keyword evidence="11" id="KW-1185">Reference proteome</keyword>
<proteinExistence type="inferred from homology"/>
<dbReference type="Proteomes" id="UP000829517">
    <property type="component" value="Unassembled WGS sequence"/>
</dbReference>
<evidence type="ECO:0000256" key="8">
    <source>
        <dbReference type="ARBA" id="ARBA00049112"/>
    </source>
</evidence>
<comment type="pathway">
    <text evidence="3">Carbohydrate biosynthesis; 3-deoxy-D-manno-octulosonate biosynthesis; 3-deoxy-D-manno-octulosonate from D-ribulose 5-phosphate: step 2/3.</text>
</comment>
<evidence type="ECO:0000313" key="11">
    <source>
        <dbReference type="Proteomes" id="UP000829517"/>
    </source>
</evidence>
<evidence type="ECO:0000313" key="10">
    <source>
        <dbReference type="EMBL" id="MCF8715957.1"/>
    </source>
</evidence>
<accession>A0ABS9J685</accession>
<name>A0ABS9J685_9FLAO</name>
<dbReference type="PANTHER" id="PTHR21057">
    <property type="entry name" value="PHOSPHO-2-DEHYDRO-3-DEOXYHEPTONATE ALDOLASE"/>
    <property type="match status" value="1"/>
</dbReference>
<dbReference type="InterPro" id="IPR006218">
    <property type="entry name" value="DAHP1/KDSA"/>
</dbReference>
<evidence type="ECO:0000259" key="9">
    <source>
        <dbReference type="Pfam" id="PF00793"/>
    </source>
</evidence>
<dbReference type="SUPFAM" id="SSF51569">
    <property type="entry name" value="Aldolase"/>
    <property type="match status" value="1"/>
</dbReference>
<evidence type="ECO:0000256" key="5">
    <source>
        <dbReference type="ARBA" id="ARBA00012693"/>
    </source>
</evidence>
<dbReference type="EC" id="2.5.1.55" evidence="5"/>
<dbReference type="InterPro" id="IPR006269">
    <property type="entry name" value="KDO8P_synthase"/>
</dbReference>
<keyword evidence="6" id="KW-0963">Cytoplasm</keyword>
<sequence>MKLDKIPQIKHTQGNNFFLLAGPCAIEGEEMAMRIAEKVVTVTDKLEIPYVFKGSFKKANRSRIDSFTGIGDEKALKILRKVSETFNVPTVTDIHEISDAAMAAEYVDILQIPAFLVRQTDLVVAAANTGKTINLKKGQFMSPESMKHAVQKVLDCDNEQALITDRGTMFGYQDMIVDFRGVPTMKEYAPVVLDVTHSLQQPNQTSGVTGGRPDMIGTIAKAGIAAGVDGLFMETHFDPANAKSDGANMLHLDHLEKLLTQLTALRKTVNSF</sequence>
<dbReference type="GO" id="GO:0008676">
    <property type="term" value="F:3-deoxy-8-phosphooctulonate synthase activity"/>
    <property type="evidence" value="ECO:0007669"/>
    <property type="project" value="UniProtKB-EC"/>
</dbReference>
<evidence type="ECO:0000256" key="3">
    <source>
        <dbReference type="ARBA" id="ARBA00004845"/>
    </source>
</evidence>
<keyword evidence="7 10" id="KW-0808">Transferase</keyword>
<comment type="subcellular location">
    <subcellularLocation>
        <location evidence="1">Cytoplasm</location>
    </subcellularLocation>
</comment>
<feature type="domain" description="DAHP synthetase I/KDSA" evidence="9">
    <location>
        <begin position="8"/>
        <end position="268"/>
    </location>
</feature>